<evidence type="ECO:0000313" key="2">
    <source>
        <dbReference type="Proteomes" id="UP001500420"/>
    </source>
</evidence>
<sequence length="204" mass="22143">MRRRSLLAAASAAATAGIAGCTDSESTGVEVLDRELTEAVEGEATMRVRVENGGDGGHVEVAVDLAWTTGEAEGEVFETYSDVVGLDAGERRWVDVSVRRYPDQESDYEYRLAASRTDRPLARFAYDPESPAVGDVVRFDAGPSRVVDGAIAAFDWSIGDAYGVGREIEYRLEEESAEGLSVELRVTDTQGKFDTARRRIDPEG</sequence>
<protein>
    <recommendedName>
        <fullName evidence="3">PKD domain-containing protein</fullName>
    </recommendedName>
</protein>
<gene>
    <name evidence="1" type="ORF">GCM10009020_18140</name>
</gene>
<comment type="caution">
    <text evidence="1">The sequence shown here is derived from an EMBL/GenBank/DDBJ whole genome shotgun (WGS) entry which is preliminary data.</text>
</comment>
<dbReference type="SUPFAM" id="SSF49299">
    <property type="entry name" value="PKD domain"/>
    <property type="match status" value="1"/>
</dbReference>
<organism evidence="1 2">
    <name type="scientific">Natronoarchaeum mannanilyticum</name>
    <dbReference type="NCBI Taxonomy" id="926360"/>
    <lineage>
        <taxon>Archaea</taxon>
        <taxon>Methanobacteriati</taxon>
        <taxon>Methanobacteriota</taxon>
        <taxon>Stenosarchaea group</taxon>
        <taxon>Halobacteria</taxon>
        <taxon>Halobacteriales</taxon>
        <taxon>Natronoarchaeaceae</taxon>
    </lineage>
</organism>
<dbReference type="PROSITE" id="PS51257">
    <property type="entry name" value="PROKAR_LIPOPROTEIN"/>
    <property type="match status" value="1"/>
</dbReference>
<accession>A0AAV3T9W3</accession>
<keyword evidence="2" id="KW-1185">Reference proteome</keyword>
<proteinExistence type="predicted"/>
<dbReference type="InterPro" id="IPR035986">
    <property type="entry name" value="PKD_dom_sf"/>
</dbReference>
<reference evidence="1 2" key="1">
    <citation type="journal article" date="2019" name="Int. J. Syst. Evol. Microbiol.">
        <title>The Global Catalogue of Microorganisms (GCM) 10K type strain sequencing project: providing services to taxonomists for standard genome sequencing and annotation.</title>
        <authorList>
            <consortium name="The Broad Institute Genomics Platform"/>
            <consortium name="The Broad Institute Genome Sequencing Center for Infectious Disease"/>
            <person name="Wu L."/>
            <person name="Ma J."/>
        </authorList>
    </citation>
    <scope>NUCLEOTIDE SEQUENCE [LARGE SCALE GENOMIC DNA]</scope>
    <source>
        <strain evidence="1 2">JCM 16328</strain>
    </source>
</reference>
<dbReference type="Gene3D" id="2.60.40.10">
    <property type="entry name" value="Immunoglobulins"/>
    <property type="match status" value="1"/>
</dbReference>
<evidence type="ECO:0008006" key="3">
    <source>
        <dbReference type="Google" id="ProtNLM"/>
    </source>
</evidence>
<dbReference type="AlphaFoldDB" id="A0AAV3T9W3"/>
<dbReference type="EMBL" id="BAAADV010000003">
    <property type="protein sequence ID" value="GAA0671933.1"/>
    <property type="molecule type" value="Genomic_DNA"/>
</dbReference>
<dbReference type="InterPro" id="IPR013783">
    <property type="entry name" value="Ig-like_fold"/>
</dbReference>
<dbReference type="Proteomes" id="UP001500420">
    <property type="component" value="Unassembled WGS sequence"/>
</dbReference>
<name>A0AAV3T9W3_9EURY</name>
<evidence type="ECO:0000313" key="1">
    <source>
        <dbReference type="EMBL" id="GAA0671933.1"/>
    </source>
</evidence>
<dbReference type="RefSeq" id="WP_343773672.1">
    <property type="nucleotide sequence ID" value="NZ_BAAADV010000003.1"/>
</dbReference>